<feature type="transmembrane region" description="Helical" evidence="1">
    <location>
        <begin position="100"/>
        <end position="130"/>
    </location>
</feature>
<dbReference type="EMBL" id="MHQN01000007">
    <property type="protein sequence ID" value="OHA03981.1"/>
    <property type="molecule type" value="Genomic_DNA"/>
</dbReference>
<comment type="caution">
    <text evidence="2">The sequence shown here is derived from an EMBL/GenBank/DDBJ whole genome shotgun (WGS) entry which is preliminary data.</text>
</comment>
<feature type="transmembrane region" description="Helical" evidence="1">
    <location>
        <begin position="9"/>
        <end position="27"/>
    </location>
</feature>
<protein>
    <recommendedName>
        <fullName evidence="4">ECF transporter S component</fullName>
    </recommendedName>
</protein>
<accession>A0A1G2KZR8</accession>
<evidence type="ECO:0000313" key="2">
    <source>
        <dbReference type="EMBL" id="OHA03981.1"/>
    </source>
</evidence>
<evidence type="ECO:0000256" key="1">
    <source>
        <dbReference type="SAM" id="Phobius"/>
    </source>
</evidence>
<evidence type="ECO:0000313" key="3">
    <source>
        <dbReference type="Proteomes" id="UP000177177"/>
    </source>
</evidence>
<dbReference type="Proteomes" id="UP000177177">
    <property type="component" value="Unassembled WGS sequence"/>
</dbReference>
<feature type="transmembrane region" description="Helical" evidence="1">
    <location>
        <begin position="42"/>
        <end position="63"/>
    </location>
</feature>
<sequence length="231" mass="25527">MSISLRQNIFFIAAFALIGIVVMQVPFTRLAGSRVSFTLSDFFAPIATGFIGTVPGIAAVLLMQIGNFFLHGAEVVDAGTIIRFFPMLAAAYYFGRKDKLSLILPIIAIAAFIAHPIGRTVWYFAFYWLIPVAAWFFRDRFLLARALGATFSAHAVGGALWIWTFNLPAAVWIGLIPVVAVERFLFAGGIAATYIVAVNVLHFLQKRHIIPLPFTLNTKYLLNISRVRVSS</sequence>
<dbReference type="AlphaFoldDB" id="A0A1G2KZR8"/>
<name>A0A1G2KZR8_9BACT</name>
<feature type="transmembrane region" description="Helical" evidence="1">
    <location>
        <begin position="184"/>
        <end position="204"/>
    </location>
</feature>
<evidence type="ECO:0008006" key="4">
    <source>
        <dbReference type="Google" id="ProtNLM"/>
    </source>
</evidence>
<keyword evidence="1" id="KW-0472">Membrane</keyword>
<keyword evidence="1" id="KW-1133">Transmembrane helix</keyword>
<reference evidence="2 3" key="1">
    <citation type="journal article" date="2016" name="Nat. Commun.">
        <title>Thousands of microbial genomes shed light on interconnected biogeochemical processes in an aquifer system.</title>
        <authorList>
            <person name="Anantharaman K."/>
            <person name="Brown C.T."/>
            <person name="Hug L.A."/>
            <person name="Sharon I."/>
            <person name="Castelle C.J."/>
            <person name="Probst A.J."/>
            <person name="Thomas B.C."/>
            <person name="Singh A."/>
            <person name="Wilkins M.J."/>
            <person name="Karaoz U."/>
            <person name="Brodie E.L."/>
            <person name="Williams K.H."/>
            <person name="Hubbard S.S."/>
            <person name="Banfield J.F."/>
        </authorList>
    </citation>
    <scope>NUCLEOTIDE SEQUENCE [LARGE SCALE GENOMIC DNA]</scope>
</reference>
<gene>
    <name evidence="2" type="ORF">A3C92_02235</name>
</gene>
<organism evidence="2 3">
    <name type="scientific">Candidatus Sungbacteria bacterium RIFCSPHIGHO2_02_FULL_53_17</name>
    <dbReference type="NCBI Taxonomy" id="1802275"/>
    <lineage>
        <taxon>Bacteria</taxon>
        <taxon>Candidatus Sungiibacteriota</taxon>
    </lineage>
</organism>
<proteinExistence type="predicted"/>
<keyword evidence="1" id="KW-0812">Transmembrane</keyword>